<dbReference type="InterPro" id="IPR023408">
    <property type="entry name" value="MscS_beta-dom_sf"/>
</dbReference>
<keyword evidence="8" id="KW-1185">Reference proteome</keyword>
<evidence type="ECO:0000313" key="7">
    <source>
        <dbReference type="EMBL" id="KAA3439675.1"/>
    </source>
</evidence>
<feature type="transmembrane region" description="Helical" evidence="5">
    <location>
        <begin position="75"/>
        <end position="96"/>
    </location>
</feature>
<feature type="transmembrane region" description="Helical" evidence="5">
    <location>
        <begin position="149"/>
        <end position="170"/>
    </location>
</feature>
<organism evidence="7 8">
    <name type="scientific">Rufibacter hautae</name>
    <dbReference type="NCBI Taxonomy" id="2595005"/>
    <lineage>
        <taxon>Bacteria</taxon>
        <taxon>Pseudomonadati</taxon>
        <taxon>Bacteroidota</taxon>
        <taxon>Cytophagia</taxon>
        <taxon>Cytophagales</taxon>
        <taxon>Hymenobacteraceae</taxon>
        <taxon>Rufibacter</taxon>
    </lineage>
</organism>
<evidence type="ECO:0000256" key="3">
    <source>
        <dbReference type="ARBA" id="ARBA00022989"/>
    </source>
</evidence>
<protein>
    <submittedName>
        <fullName evidence="7">Mechanosensitive ion channel</fullName>
    </submittedName>
</protein>
<comment type="subcellular location">
    <subcellularLocation>
        <location evidence="1">Membrane</location>
    </subcellularLocation>
</comment>
<feature type="transmembrane region" description="Helical" evidence="5">
    <location>
        <begin position="176"/>
        <end position="195"/>
    </location>
</feature>
<dbReference type="SUPFAM" id="SSF50182">
    <property type="entry name" value="Sm-like ribonucleoproteins"/>
    <property type="match status" value="1"/>
</dbReference>
<dbReference type="AlphaFoldDB" id="A0A5B6TJX6"/>
<dbReference type="GO" id="GO:0008381">
    <property type="term" value="F:mechanosensitive monoatomic ion channel activity"/>
    <property type="evidence" value="ECO:0007669"/>
    <property type="project" value="UniProtKB-ARBA"/>
</dbReference>
<keyword evidence="3 5" id="KW-1133">Transmembrane helix</keyword>
<evidence type="ECO:0000313" key="8">
    <source>
        <dbReference type="Proteomes" id="UP000324133"/>
    </source>
</evidence>
<dbReference type="Pfam" id="PF00924">
    <property type="entry name" value="MS_channel_2nd"/>
    <property type="match status" value="1"/>
</dbReference>
<dbReference type="Gene3D" id="2.30.30.60">
    <property type="match status" value="1"/>
</dbReference>
<evidence type="ECO:0000256" key="1">
    <source>
        <dbReference type="ARBA" id="ARBA00004370"/>
    </source>
</evidence>
<dbReference type="InterPro" id="IPR010920">
    <property type="entry name" value="LSM_dom_sf"/>
</dbReference>
<dbReference type="InterPro" id="IPR006685">
    <property type="entry name" value="MscS_channel_2nd"/>
</dbReference>
<dbReference type="RefSeq" id="WP_149089316.1">
    <property type="nucleotide sequence ID" value="NZ_VKKY01000001.1"/>
</dbReference>
<dbReference type="OrthoDB" id="9792218at2"/>
<evidence type="ECO:0000259" key="6">
    <source>
        <dbReference type="Pfam" id="PF00924"/>
    </source>
</evidence>
<comment type="caution">
    <text evidence="7">The sequence shown here is derived from an EMBL/GenBank/DDBJ whole genome shotgun (WGS) entry which is preliminary data.</text>
</comment>
<evidence type="ECO:0000256" key="4">
    <source>
        <dbReference type="ARBA" id="ARBA00023136"/>
    </source>
</evidence>
<dbReference type="GO" id="GO:0016020">
    <property type="term" value="C:membrane"/>
    <property type="evidence" value="ECO:0007669"/>
    <property type="project" value="UniProtKB-SubCell"/>
</dbReference>
<name>A0A5B6TJX6_9BACT</name>
<dbReference type="Gene3D" id="1.10.287.1260">
    <property type="match status" value="1"/>
</dbReference>
<gene>
    <name evidence="7" type="ORF">FOA19_03070</name>
</gene>
<feature type="transmembrane region" description="Helical" evidence="5">
    <location>
        <begin position="25"/>
        <end position="46"/>
    </location>
</feature>
<dbReference type="EMBL" id="VKKY01000001">
    <property type="protein sequence ID" value="KAA3439675.1"/>
    <property type="molecule type" value="Genomic_DNA"/>
</dbReference>
<reference evidence="7 8" key="1">
    <citation type="submission" date="2019-07" db="EMBL/GenBank/DDBJ databases">
        <title>Rufibacter sp. nov., isolated from lake sediment.</title>
        <authorList>
            <person name="Qu J.-H."/>
        </authorList>
    </citation>
    <scope>NUCLEOTIDE SEQUENCE [LARGE SCALE GENOMIC DNA]</scope>
    <source>
        <strain evidence="7 8">NBS58-1</strain>
    </source>
</reference>
<proteinExistence type="predicted"/>
<dbReference type="PANTHER" id="PTHR30566:SF25">
    <property type="entry name" value="INNER MEMBRANE PROTEIN"/>
    <property type="match status" value="1"/>
</dbReference>
<evidence type="ECO:0000256" key="5">
    <source>
        <dbReference type="SAM" id="Phobius"/>
    </source>
</evidence>
<dbReference type="Proteomes" id="UP000324133">
    <property type="component" value="Unassembled WGS sequence"/>
</dbReference>
<evidence type="ECO:0000256" key="2">
    <source>
        <dbReference type="ARBA" id="ARBA00022692"/>
    </source>
</evidence>
<dbReference type="PANTHER" id="PTHR30566">
    <property type="entry name" value="YNAI-RELATED MECHANOSENSITIVE ION CHANNEL"/>
    <property type="match status" value="1"/>
</dbReference>
<accession>A0A5B6TJX6</accession>
<keyword evidence="4 5" id="KW-0472">Membrane</keyword>
<keyword evidence="2 5" id="KW-0812">Transmembrane</keyword>
<feature type="domain" description="Mechanosensitive ion channel MscS" evidence="6">
    <location>
        <begin position="198"/>
        <end position="264"/>
    </location>
</feature>
<sequence>MLEQFRIEKVFDQLRHFALDHIPQLLQGTGVVVGALIGGMILRWLIIKVLSAYQHWFPHIWIEAILAKLSRPLSYLLPLLLLAGALPLLPLTPTAFEVVRRVMEILLTCTFAWFLIGWVNVVQYQVRKKHQLDKADNIRERRLFTQLQFVRRVVIILIVFLAVCLVLMSFPTVRRIGTGLVTSAGIAGVILGFAAQRSLGNLLAGFQIAFTQPLRIDDVLVVENEWGRVEEITLTYVVLRIWDQRRLVLPINYFIEKPFQNWTRTTSELLGTVFLYLDYTAPIEALRTELTRVLKETHLWDGRVGILQVTESKERTLELRVLVSAADSSSAFDLRCFVREKLVDFVQKNYPECLPLTRNTGFAESPHHSFAPMIDPTGK</sequence>
<feature type="transmembrane region" description="Helical" evidence="5">
    <location>
        <begin position="102"/>
        <end position="122"/>
    </location>
</feature>